<keyword evidence="6 7" id="KW-0472">Membrane</keyword>
<dbReference type="KEGG" id="rmm:ROSMUCSMR3_03291"/>
<keyword evidence="4 7" id="KW-0812">Transmembrane</keyword>
<comment type="similarity">
    <text evidence="2">Belongs to the Rht family.</text>
</comment>
<feature type="transmembrane region" description="Helical" evidence="7">
    <location>
        <begin position="278"/>
        <end position="296"/>
    </location>
</feature>
<dbReference type="PANTHER" id="PTHR30086:SF14">
    <property type="entry name" value="HOMOSERINE_HOMOSERINE LACTONE EFFLUX PROTEIN"/>
    <property type="match status" value="1"/>
</dbReference>
<proteinExistence type="inferred from homology"/>
<feature type="transmembrane region" description="Helical" evidence="7">
    <location>
        <begin position="201"/>
        <end position="225"/>
    </location>
</feature>
<dbReference type="PANTHER" id="PTHR30086">
    <property type="entry name" value="ARGININE EXPORTER PROTEIN ARGO"/>
    <property type="match status" value="1"/>
</dbReference>
<keyword evidence="3" id="KW-1003">Cell membrane</keyword>
<gene>
    <name evidence="8" type="primary">rhtB</name>
    <name evidence="8" type="ORF">ROSMUCSMR3_03291</name>
</gene>
<comment type="subcellular location">
    <subcellularLocation>
        <location evidence="1">Cell membrane</location>
        <topology evidence="1">Multi-pass membrane protein</topology>
    </subcellularLocation>
</comment>
<protein>
    <submittedName>
        <fullName evidence="8">Homoserine/homoserine lactone efflux protein</fullName>
    </submittedName>
</protein>
<evidence type="ECO:0000313" key="9">
    <source>
        <dbReference type="Proteomes" id="UP000192273"/>
    </source>
</evidence>
<feature type="transmembrane region" description="Helical" evidence="7">
    <location>
        <begin position="237"/>
        <end position="258"/>
    </location>
</feature>
<keyword evidence="9" id="KW-1185">Reference proteome</keyword>
<dbReference type="EMBL" id="CP020474">
    <property type="protein sequence ID" value="ARE84753.1"/>
    <property type="molecule type" value="Genomic_DNA"/>
</dbReference>
<keyword evidence="5 7" id="KW-1133">Transmembrane helix</keyword>
<feature type="transmembrane region" description="Helical" evidence="7">
    <location>
        <begin position="160"/>
        <end position="180"/>
    </location>
</feature>
<accession>A0A1V0RSL0</accession>
<dbReference type="AlphaFoldDB" id="A0A1V0RSL0"/>
<evidence type="ECO:0000256" key="4">
    <source>
        <dbReference type="ARBA" id="ARBA00022692"/>
    </source>
</evidence>
<reference evidence="8 9" key="1">
    <citation type="submission" date="2017-03" db="EMBL/GenBank/DDBJ databases">
        <title>Genome Sequence of Roseovarius mucosus strain SMR3 Isolated from a culture of the Diatom Skeletonema marinoi.</title>
        <authorList>
            <person name="Topel M."/>
            <person name="Pinder M."/>
            <person name="Johansson O.N."/>
            <person name="Kourtchenko O."/>
            <person name="Godhe A."/>
            <person name="Clarke A.K."/>
        </authorList>
    </citation>
    <scope>NUCLEOTIDE SEQUENCE [LARGE SCALE GENOMIC DNA]</scope>
    <source>
        <strain evidence="8 9">SMR3</strain>
    </source>
</reference>
<dbReference type="Pfam" id="PF01810">
    <property type="entry name" value="LysE"/>
    <property type="match status" value="1"/>
</dbReference>
<sequence>MSRRLTGTDVANTEDGRIPTVLSFLYQPGTCLVPPRFDRHRPLHARHCAKPCRYPAIDRAGLPVRTIFEPEGAEPTAPNPTSTLCSVSDMDLSAYLTFVIVSAVQTATPGPSTLFIVNNAVAHGWRRALGALSGDLVAIALLATLSVVGLGALLQTYPAAFLTLRLAGAFYIIWLGLTFLRAAPPQPHPSAQKTIHEQSGLALWINSFGVGISNPKAVLFFAALFPQFLPAGSGTAVLALLVSTFVVVKFVILGGYAIGARQAVRLLSKPEHAKRGRMLTGIIFLAFGAIMIWSALTAT</sequence>
<dbReference type="GO" id="GO:0042970">
    <property type="term" value="F:homoserine transmembrane transporter activity"/>
    <property type="evidence" value="ECO:0007669"/>
    <property type="project" value="TreeGrafter"/>
</dbReference>
<dbReference type="GO" id="GO:0005886">
    <property type="term" value="C:plasma membrane"/>
    <property type="evidence" value="ECO:0007669"/>
    <property type="project" value="UniProtKB-SubCell"/>
</dbReference>
<evidence type="ECO:0000256" key="7">
    <source>
        <dbReference type="SAM" id="Phobius"/>
    </source>
</evidence>
<evidence type="ECO:0000256" key="5">
    <source>
        <dbReference type="ARBA" id="ARBA00022989"/>
    </source>
</evidence>
<evidence type="ECO:0000256" key="2">
    <source>
        <dbReference type="ARBA" id="ARBA00007928"/>
    </source>
</evidence>
<name>A0A1V0RSL0_9RHOB</name>
<dbReference type="Proteomes" id="UP000192273">
    <property type="component" value="Chromosome"/>
</dbReference>
<evidence type="ECO:0000256" key="3">
    <source>
        <dbReference type="ARBA" id="ARBA00022475"/>
    </source>
</evidence>
<evidence type="ECO:0000256" key="1">
    <source>
        <dbReference type="ARBA" id="ARBA00004651"/>
    </source>
</evidence>
<dbReference type="InterPro" id="IPR001123">
    <property type="entry name" value="LeuE-type"/>
</dbReference>
<evidence type="ECO:0000256" key="6">
    <source>
        <dbReference type="ARBA" id="ARBA00023136"/>
    </source>
</evidence>
<evidence type="ECO:0000313" key="8">
    <source>
        <dbReference type="EMBL" id="ARE84753.1"/>
    </source>
</evidence>
<organism evidence="8 9">
    <name type="scientific">Roseovarius mucosus</name>
    <dbReference type="NCBI Taxonomy" id="215743"/>
    <lineage>
        <taxon>Bacteria</taxon>
        <taxon>Pseudomonadati</taxon>
        <taxon>Pseudomonadota</taxon>
        <taxon>Alphaproteobacteria</taxon>
        <taxon>Rhodobacterales</taxon>
        <taxon>Roseobacteraceae</taxon>
        <taxon>Roseovarius</taxon>
    </lineage>
</organism>
<feature type="transmembrane region" description="Helical" evidence="7">
    <location>
        <begin position="136"/>
        <end position="154"/>
    </location>
</feature>